<dbReference type="RefSeq" id="WP_099557976.1">
    <property type="nucleotide sequence ID" value="NZ_LT960614.1"/>
</dbReference>
<dbReference type="InterPro" id="IPR015168">
    <property type="entry name" value="SsuA/THI5"/>
</dbReference>
<dbReference type="Proteomes" id="UP000223606">
    <property type="component" value="Chromosome 1"/>
</dbReference>
<dbReference type="SUPFAM" id="SSF53850">
    <property type="entry name" value="Periplasmic binding protein-like II"/>
    <property type="match status" value="1"/>
</dbReference>
<name>A0A2C9DBT1_9HYPH</name>
<dbReference type="EMBL" id="LT960614">
    <property type="protein sequence ID" value="SON57774.1"/>
    <property type="molecule type" value="Genomic_DNA"/>
</dbReference>
<feature type="domain" description="SsuA/THI5-like" evidence="1">
    <location>
        <begin position="47"/>
        <end position="147"/>
    </location>
</feature>
<evidence type="ECO:0000259" key="1">
    <source>
        <dbReference type="Pfam" id="PF09084"/>
    </source>
</evidence>
<gene>
    <name evidence="2" type="primary">pht5_3</name>
    <name evidence="2" type="ORF">HDIA_4233</name>
</gene>
<organism evidence="2 3">
    <name type="scientific">Hartmannibacter diazotrophicus</name>
    <dbReference type="NCBI Taxonomy" id="1482074"/>
    <lineage>
        <taxon>Bacteria</taxon>
        <taxon>Pseudomonadati</taxon>
        <taxon>Pseudomonadota</taxon>
        <taxon>Alphaproteobacteria</taxon>
        <taxon>Hyphomicrobiales</taxon>
        <taxon>Pleomorphomonadaceae</taxon>
        <taxon>Hartmannibacter</taxon>
    </lineage>
</organism>
<proteinExistence type="predicted"/>
<sequence>MDDRLTIRIALGKHEHVAALKDGRVRSPRLTLEFVEFDPLPGAFRHMVRGGDLDVSEMALTTHLLAHDFGKPITALPIPLWRRLHHSNLVCLAASGLRGPKDLEGRRVGVRAFSQTTGVWIRGILATQYGVDLDSITWVTMEDAHVAEYVDPPGCERAPAGSRLRDLLHAGDLVAIMGERDVDPAAVRPVIPDAEAAAKAWSAETGIFPVNHVVSVRNDLLDRYPWIADELAKMFEEARALCPQTGVAALPYGLAPNAAAMDLLFDFAHRQRLTPKRYTLREIFPLSEQVAAGSMS</sequence>
<keyword evidence="3" id="KW-1185">Reference proteome</keyword>
<reference evidence="3" key="1">
    <citation type="submission" date="2017-09" db="EMBL/GenBank/DDBJ databases">
        <title>Genome sequence of Nannocystis excedens DSM 71.</title>
        <authorList>
            <person name="Blom J."/>
        </authorList>
    </citation>
    <scope>NUCLEOTIDE SEQUENCE [LARGE SCALE GENOMIC DNA]</scope>
    <source>
        <strain evidence="3">type strain: E19</strain>
    </source>
</reference>
<dbReference type="Gene3D" id="3.40.190.10">
    <property type="entry name" value="Periplasmic binding protein-like II"/>
    <property type="match status" value="2"/>
</dbReference>
<keyword evidence="2" id="KW-0456">Lyase</keyword>
<accession>A0A2C9DBT1</accession>
<dbReference type="KEGG" id="hdi:HDIA_4233"/>
<dbReference type="EC" id="4.1.1.55" evidence="2"/>
<dbReference type="Pfam" id="PF09084">
    <property type="entry name" value="NMT1"/>
    <property type="match status" value="1"/>
</dbReference>
<dbReference type="GO" id="GO:0018796">
    <property type="term" value="F:4,5-dihydroxyphthalate decarboxylase activity"/>
    <property type="evidence" value="ECO:0007669"/>
    <property type="project" value="UniProtKB-EC"/>
</dbReference>
<dbReference type="AlphaFoldDB" id="A0A2C9DBT1"/>
<evidence type="ECO:0000313" key="2">
    <source>
        <dbReference type="EMBL" id="SON57774.1"/>
    </source>
</evidence>
<dbReference type="OrthoDB" id="8689594at2"/>
<evidence type="ECO:0000313" key="3">
    <source>
        <dbReference type="Proteomes" id="UP000223606"/>
    </source>
</evidence>
<protein>
    <submittedName>
        <fullName evidence="2">4,5-dihydroxyphthalate decarboxylase</fullName>
        <ecNumber evidence="2">4.1.1.55</ecNumber>
    </submittedName>
</protein>